<dbReference type="EMBL" id="JAVRRA010027866">
    <property type="protein sequence ID" value="KAK5050109.1"/>
    <property type="molecule type" value="Genomic_DNA"/>
</dbReference>
<dbReference type="PROSITE" id="PS01245">
    <property type="entry name" value="RIO1"/>
    <property type="match status" value="1"/>
</dbReference>
<dbReference type="SUPFAM" id="SSF56112">
    <property type="entry name" value="Protein kinase-like (PK-like)"/>
    <property type="match status" value="1"/>
</dbReference>
<evidence type="ECO:0000256" key="6">
    <source>
        <dbReference type="ARBA" id="ARBA00022840"/>
    </source>
</evidence>
<feature type="compositionally biased region" description="Polar residues" evidence="9">
    <location>
        <begin position="54"/>
        <end position="65"/>
    </location>
</feature>
<dbReference type="EC" id="2.7.11.1" evidence="1"/>
<feature type="non-terminal residue" evidence="11">
    <location>
        <position position="93"/>
    </location>
</feature>
<proteinExistence type="predicted"/>
<evidence type="ECO:0000256" key="2">
    <source>
        <dbReference type="ARBA" id="ARBA00022527"/>
    </source>
</evidence>
<sequence>MSLIDAFPLRQISSIPEPALLYSELIDMILRLARHGLIHGDFNEFNILVEERPSSTGAATSTSKNVSDEPSMLPVDTQLADASSNISPSSVTL</sequence>
<evidence type="ECO:0000256" key="1">
    <source>
        <dbReference type="ARBA" id="ARBA00012513"/>
    </source>
</evidence>
<evidence type="ECO:0000256" key="7">
    <source>
        <dbReference type="ARBA" id="ARBA00047899"/>
    </source>
</evidence>
<reference evidence="11 12" key="1">
    <citation type="submission" date="2023-08" db="EMBL/GenBank/DDBJ databases">
        <title>Black Yeasts Isolated from many extreme environments.</title>
        <authorList>
            <person name="Coleine C."/>
            <person name="Stajich J.E."/>
            <person name="Selbmann L."/>
        </authorList>
    </citation>
    <scope>NUCLEOTIDE SEQUENCE [LARGE SCALE GENOMIC DNA]</scope>
    <source>
        <strain evidence="11 12">CCFEE 536</strain>
    </source>
</reference>
<evidence type="ECO:0000256" key="3">
    <source>
        <dbReference type="ARBA" id="ARBA00022679"/>
    </source>
</evidence>
<evidence type="ECO:0000259" key="10">
    <source>
        <dbReference type="Pfam" id="PF01163"/>
    </source>
</evidence>
<keyword evidence="3 11" id="KW-0808">Transferase</keyword>
<feature type="domain" description="RIO-type" evidence="10">
    <location>
        <begin position="1"/>
        <end position="51"/>
    </location>
</feature>
<dbReference type="InterPro" id="IPR011009">
    <property type="entry name" value="Kinase-like_dom_sf"/>
</dbReference>
<organism evidence="11 12">
    <name type="scientific">Cryomyces antarcticus</name>
    <dbReference type="NCBI Taxonomy" id="329879"/>
    <lineage>
        <taxon>Eukaryota</taxon>
        <taxon>Fungi</taxon>
        <taxon>Dikarya</taxon>
        <taxon>Ascomycota</taxon>
        <taxon>Pezizomycotina</taxon>
        <taxon>Dothideomycetes</taxon>
        <taxon>Dothideomycetes incertae sedis</taxon>
        <taxon>Cryomyces</taxon>
    </lineage>
</organism>
<dbReference type="PANTHER" id="PTHR45852:SF1">
    <property type="entry name" value="SERINE_THREONINE-PROTEIN KINASE RIO2"/>
    <property type="match status" value="1"/>
</dbReference>
<dbReference type="Proteomes" id="UP001357485">
    <property type="component" value="Unassembled WGS sequence"/>
</dbReference>
<comment type="catalytic activity">
    <reaction evidence="8">
        <text>L-seryl-[protein] + ATP = O-phospho-L-seryl-[protein] + ADP + H(+)</text>
        <dbReference type="Rhea" id="RHEA:17989"/>
        <dbReference type="Rhea" id="RHEA-COMP:9863"/>
        <dbReference type="Rhea" id="RHEA-COMP:11604"/>
        <dbReference type="ChEBI" id="CHEBI:15378"/>
        <dbReference type="ChEBI" id="CHEBI:29999"/>
        <dbReference type="ChEBI" id="CHEBI:30616"/>
        <dbReference type="ChEBI" id="CHEBI:83421"/>
        <dbReference type="ChEBI" id="CHEBI:456216"/>
        <dbReference type="EC" id="2.7.11.1"/>
    </reaction>
</comment>
<dbReference type="PANTHER" id="PTHR45852">
    <property type="entry name" value="SER/THR-PROTEIN KINASE RIO2"/>
    <property type="match status" value="1"/>
</dbReference>
<keyword evidence="5 11" id="KW-0418">Kinase</keyword>
<keyword evidence="2" id="KW-0723">Serine/threonine-protein kinase</keyword>
<evidence type="ECO:0000256" key="9">
    <source>
        <dbReference type="SAM" id="MobiDB-lite"/>
    </source>
</evidence>
<evidence type="ECO:0000256" key="4">
    <source>
        <dbReference type="ARBA" id="ARBA00022741"/>
    </source>
</evidence>
<evidence type="ECO:0000313" key="12">
    <source>
        <dbReference type="Proteomes" id="UP001357485"/>
    </source>
</evidence>
<dbReference type="GO" id="GO:0004674">
    <property type="term" value="F:protein serine/threonine kinase activity"/>
    <property type="evidence" value="ECO:0007669"/>
    <property type="project" value="UniProtKB-EC"/>
</dbReference>
<dbReference type="InterPro" id="IPR018935">
    <property type="entry name" value="RIO_kinase_CS"/>
</dbReference>
<dbReference type="Pfam" id="PF01163">
    <property type="entry name" value="RIO1"/>
    <property type="match status" value="1"/>
</dbReference>
<keyword evidence="6" id="KW-0067">ATP-binding</keyword>
<name>A0ABR0IW48_9PEZI</name>
<comment type="catalytic activity">
    <reaction evidence="7">
        <text>L-threonyl-[protein] + ATP = O-phospho-L-threonyl-[protein] + ADP + H(+)</text>
        <dbReference type="Rhea" id="RHEA:46608"/>
        <dbReference type="Rhea" id="RHEA-COMP:11060"/>
        <dbReference type="Rhea" id="RHEA-COMP:11605"/>
        <dbReference type="ChEBI" id="CHEBI:15378"/>
        <dbReference type="ChEBI" id="CHEBI:30013"/>
        <dbReference type="ChEBI" id="CHEBI:30616"/>
        <dbReference type="ChEBI" id="CHEBI:61977"/>
        <dbReference type="ChEBI" id="CHEBI:456216"/>
        <dbReference type="EC" id="2.7.11.1"/>
    </reaction>
</comment>
<evidence type="ECO:0000313" key="11">
    <source>
        <dbReference type="EMBL" id="KAK5050109.1"/>
    </source>
</evidence>
<accession>A0ABR0IW48</accession>
<keyword evidence="4" id="KW-0547">Nucleotide-binding</keyword>
<comment type="caution">
    <text evidence="11">The sequence shown here is derived from an EMBL/GenBank/DDBJ whole genome shotgun (WGS) entry which is preliminary data.</text>
</comment>
<protein>
    <recommendedName>
        <fullName evidence="1">non-specific serine/threonine protein kinase</fullName>
        <ecNumber evidence="1">2.7.11.1</ecNumber>
    </recommendedName>
</protein>
<feature type="region of interest" description="Disordered" evidence="9">
    <location>
        <begin position="53"/>
        <end position="72"/>
    </location>
</feature>
<dbReference type="Gene3D" id="1.10.510.10">
    <property type="entry name" value="Transferase(Phosphotransferase) domain 1"/>
    <property type="match status" value="1"/>
</dbReference>
<gene>
    <name evidence="11" type="primary">rio2_1</name>
    <name evidence="11" type="ORF">LTR16_010918</name>
</gene>
<keyword evidence="12" id="KW-1185">Reference proteome</keyword>
<evidence type="ECO:0000256" key="8">
    <source>
        <dbReference type="ARBA" id="ARBA00048679"/>
    </source>
</evidence>
<evidence type="ECO:0000256" key="5">
    <source>
        <dbReference type="ARBA" id="ARBA00022777"/>
    </source>
</evidence>
<dbReference type="InterPro" id="IPR018934">
    <property type="entry name" value="RIO_dom"/>
</dbReference>